<dbReference type="Proteomes" id="UP000247465">
    <property type="component" value="Chromosome"/>
</dbReference>
<sequence length="393" mass="44171">MQLGKPNSLDRILDRIGDMDEANLSILVQRLARERRLLETILDTIREGVLIIDGEGIIEHGNEAASRMIGFDRKDQGQNPLWKLIPELARTLELSIDGEYSEISVVSREVQLTYPEDRYLRIYLIPFSDEDIDIHEGKRYAVVLSDITEEKITVREMIEDEKTSSILMLAAGVAHELGNPLNSLTIHLQLIKRQLEKKDAEFDLKTTDSSLSVCTREVGRLDGIIRNFLGAVRPTQPNFQDVDLISVMGDVLETIGQELKDQGVSVDIDIDRKPPLVVADPNQIEQVYFNLLRNASEAMEGGGTIRVRSRSDDEFVYLQIGDSGSGIEGQNLSKVFEPYYTTKKGGHGLGMMIVHRIMSEHGGLVGIDSRMGTGTVVTLQLPRRHRRIRRLKS</sequence>
<dbReference type="InterPro" id="IPR036890">
    <property type="entry name" value="HATPase_C_sf"/>
</dbReference>
<dbReference type="Pfam" id="PF02518">
    <property type="entry name" value="HATPase_c"/>
    <property type="match status" value="1"/>
</dbReference>
<dbReference type="NCBIfam" id="TIGR00229">
    <property type="entry name" value="sensory_box"/>
    <property type="match status" value="1"/>
</dbReference>
<dbReference type="SMART" id="SM00388">
    <property type="entry name" value="HisKA"/>
    <property type="match status" value="1"/>
</dbReference>
<evidence type="ECO:0000256" key="8">
    <source>
        <dbReference type="ARBA" id="ARBA00023012"/>
    </source>
</evidence>
<dbReference type="EC" id="2.7.13.3" evidence="2"/>
<dbReference type="PANTHER" id="PTHR43065">
    <property type="entry name" value="SENSOR HISTIDINE KINASE"/>
    <property type="match status" value="1"/>
</dbReference>
<protein>
    <recommendedName>
        <fullName evidence="2">histidine kinase</fullName>
        <ecNumber evidence="2">2.7.13.3</ecNumber>
    </recommendedName>
</protein>
<keyword evidence="5" id="KW-0547">Nucleotide-binding</keyword>
<dbReference type="Gene3D" id="3.30.565.10">
    <property type="entry name" value="Histidine kinase-like ATPase, C-terminal domain"/>
    <property type="match status" value="1"/>
</dbReference>
<dbReference type="Pfam" id="PF00512">
    <property type="entry name" value="HisKA"/>
    <property type="match status" value="1"/>
</dbReference>
<dbReference type="Pfam" id="PF13188">
    <property type="entry name" value="PAS_8"/>
    <property type="match status" value="1"/>
</dbReference>
<feature type="domain" description="PAS" evidence="10">
    <location>
        <begin position="34"/>
        <end position="75"/>
    </location>
</feature>
<evidence type="ECO:0000256" key="2">
    <source>
        <dbReference type="ARBA" id="ARBA00012438"/>
    </source>
</evidence>
<dbReference type="Gene3D" id="1.10.287.130">
    <property type="match status" value="1"/>
</dbReference>
<dbReference type="AlphaFoldDB" id="A0A2Z4ABL1"/>
<dbReference type="SUPFAM" id="SSF47384">
    <property type="entry name" value="Homodimeric domain of signal transducing histidine kinase"/>
    <property type="match status" value="1"/>
</dbReference>
<accession>A0A2Z4ABL1</accession>
<dbReference type="CDD" id="cd00082">
    <property type="entry name" value="HisKA"/>
    <property type="match status" value="1"/>
</dbReference>
<keyword evidence="6 11" id="KW-0418">Kinase</keyword>
<keyword evidence="4 11" id="KW-0808">Transferase</keyword>
<evidence type="ECO:0000259" key="9">
    <source>
        <dbReference type="PROSITE" id="PS50109"/>
    </source>
</evidence>
<organism evidence="11 12">
    <name type="scientific">Candidatus Moanibacter tarae</name>
    <dbReference type="NCBI Taxonomy" id="2200854"/>
    <lineage>
        <taxon>Bacteria</taxon>
        <taxon>Pseudomonadati</taxon>
        <taxon>Verrucomicrobiota</taxon>
        <taxon>Opitutia</taxon>
        <taxon>Puniceicoccales</taxon>
        <taxon>Puniceicoccales incertae sedis</taxon>
        <taxon>Candidatus Moanibacter</taxon>
    </lineage>
</organism>
<gene>
    <name evidence="11" type="primary">kinE</name>
    <name evidence="11" type="ORF">DF168_00580</name>
</gene>
<evidence type="ECO:0000259" key="10">
    <source>
        <dbReference type="PROSITE" id="PS50112"/>
    </source>
</evidence>
<dbReference type="SUPFAM" id="SSF55785">
    <property type="entry name" value="PYP-like sensor domain (PAS domain)"/>
    <property type="match status" value="1"/>
</dbReference>
<evidence type="ECO:0000256" key="5">
    <source>
        <dbReference type="ARBA" id="ARBA00022741"/>
    </source>
</evidence>
<dbReference type="InterPro" id="IPR000014">
    <property type="entry name" value="PAS"/>
</dbReference>
<proteinExistence type="predicted"/>
<evidence type="ECO:0000256" key="6">
    <source>
        <dbReference type="ARBA" id="ARBA00022777"/>
    </source>
</evidence>
<reference evidence="11 12" key="1">
    <citation type="submission" date="2018-06" db="EMBL/GenBank/DDBJ databases">
        <title>Draft Genome Sequence of a Novel Marine Bacterium Related to the Verrucomicrobia.</title>
        <authorList>
            <person name="Vosseberg J."/>
            <person name="Martijn J."/>
            <person name="Ettema T.J.G."/>
        </authorList>
    </citation>
    <scope>NUCLEOTIDE SEQUENCE [LARGE SCALE GENOMIC DNA]</scope>
    <source>
        <strain evidence="11">TARA_B100001123</strain>
    </source>
</reference>
<dbReference type="PROSITE" id="PS50109">
    <property type="entry name" value="HIS_KIN"/>
    <property type="match status" value="1"/>
</dbReference>
<evidence type="ECO:0000313" key="12">
    <source>
        <dbReference type="Proteomes" id="UP000247465"/>
    </source>
</evidence>
<name>A0A2Z4ABL1_9BACT</name>
<dbReference type="SUPFAM" id="SSF55874">
    <property type="entry name" value="ATPase domain of HSP90 chaperone/DNA topoisomerase II/histidine kinase"/>
    <property type="match status" value="1"/>
</dbReference>
<evidence type="ECO:0000256" key="3">
    <source>
        <dbReference type="ARBA" id="ARBA00022553"/>
    </source>
</evidence>
<dbReference type="PRINTS" id="PR00344">
    <property type="entry name" value="BCTRLSENSOR"/>
</dbReference>
<keyword evidence="7" id="KW-0067">ATP-binding</keyword>
<dbReference type="InterPro" id="IPR036097">
    <property type="entry name" value="HisK_dim/P_sf"/>
</dbReference>
<dbReference type="InterPro" id="IPR003661">
    <property type="entry name" value="HisK_dim/P_dom"/>
</dbReference>
<dbReference type="InterPro" id="IPR004358">
    <property type="entry name" value="Sig_transdc_His_kin-like_C"/>
</dbReference>
<dbReference type="CDD" id="cd00130">
    <property type="entry name" value="PAS"/>
    <property type="match status" value="1"/>
</dbReference>
<dbReference type="InterPro" id="IPR005467">
    <property type="entry name" value="His_kinase_dom"/>
</dbReference>
<evidence type="ECO:0000313" key="11">
    <source>
        <dbReference type="EMBL" id="AWT59393.1"/>
    </source>
</evidence>
<dbReference type="GO" id="GO:0000155">
    <property type="term" value="F:phosphorelay sensor kinase activity"/>
    <property type="evidence" value="ECO:0007669"/>
    <property type="project" value="InterPro"/>
</dbReference>
<keyword evidence="3" id="KW-0597">Phosphoprotein</keyword>
<dbReference type="SMART" id="SM00387">
    <property type="entry name" value="HATPase_c"/>
    <property type="match status" value="1"/>
</dbReference>
<dbReference type="GO" id="GO:0005524">
    <property type="term" value="F:ATP binding"/>
    <property type="evidence" value="ECO:0007669"/>
    <property type="project" value="UniProtKB-KW"/>
</dbReference>
<dbReference type="InterPro" id="IPR035965">
    <property type="entry name" value="PAS-like_dom_sf"/>
</dbReference>
<dbReference type="KEGG" id="mtar:DF168_00580"/>
<dbReference type="InterPro" id="IPR003594">
    <property type="entry name" value="HATPase_dom"/>
</dbReference>
<feature type="domain" description="Histidine kinase" evidence="9">
    <location>
        <begin position="172"/>
        <end position="385"/>
    </location>
</feature>
<dbReference type="Gene3D" id="3.30.450.20">
    <property type="entry name" value="PAS domain"/>
    <property type="match status" value="1"/>
</dbReference>
<dbReference type="EMBL" id="CP029803">
    <property type="protein sequence ID" value="AWT59393.1"/>
    <property type="molecule type" value="Genomic_DNA"/>
</dbReference>
<evidence type="ECO:0000256" key="4">
    <source>
        <dbReference type="ARBA" id="ARBA00022679"/>
    </source>
</evidence>
<comment type="catalytic activity">
    <reaction evidence="1">
        <text>ATP + protein L-histidine = ADP + protein N-phospho-L-histidine.</text>
        <dbReference type="EC" id="2.7.13.3"/>
    </reaction>
</comment>
<dbReference type="PANTHER" id="PTHR43065:SF10">
    <property type="entry name" value="PEROXIDE STRESS-ACTIVATED HISTIDINE KINASE MAK3"/>
    <property type="match status" value="1"/>
</dbReference>
<dbReference type="PROSITE" id="PS50112">
    <property type="entry name" value="PAS"/>
    <property type="match status" value="1"/>
</dbReference>
<evidence type="ECO:0000256" key="7">
    <source>
        <dbReference type="ARBA" id="ARBA00022840"/>
    </source>
</evidence>
<dbReference type="SMART" id="SM00091">
    <property type="entry name" value="PAS"/>
    <property type="match status" value="1"/>
</dbReference>
<evidence type="ECO:0000256" key="1">
    <source>
        <dbReference type="ARBA" id="ARBA00000085"/>
    </source>
</evidence>
<keyword evidence="8" id="KW-0902">Two-component regulatory system</keyword>